<evidence type="ECO:0000256" key="1">
    <source>
        <dbReference type="SAM" id="MobiDB-lite"/>
    </source>
</evidence>
<name>A0A1P8WNV9_9PLAN</name>
<dbReference type="EMBL" id="CP017641">
    <property type="protein sequence ID" value="APZ95735.1"/>
    <property type="molecule type" value="Genomic_DNA"/>
</dbReference>
<evidence type="ECO:0008006" key="4">
    <source>
        <dbReference type="Google" id="ProtNLM"/>
    </source>
</evidence>
<evidence type="ECO:0000313" key="2">
    <source>
        <dbReference type="EMBL" id="APZ95735.1"/>
    </source>
</evidence>
<protein>
    <recommendedName>
        <fullName evidence="4">Tetratricopeptide repeat protein</fullName>
    </recommendedName>
</protein>
<gene>
    <name evidence="2" type="ORF">Fuma_05397</name>
</gene>
<dbReference type="InterPro" id="IPR011990">
    <property type="entry name" value="TPR-like_helical_dom_sf"/>
</dbReference>
<evidence type="ECO:0000313" key="3">
    <source>
        <dbReference type="Proteomes" id="UP000187735"/>
    </source>
</evidence>
<sequence length="298" mass="33251">MHAAEFHREQSSACYEAAIEAAEQLTGSHVAGQIELARAHLNSGYRPPNLNRGESLTADQRVADLSHVDRAIDILQSLKDAQQQSTTTNILHARSLLARSRISSKPRDKHDDVRDAVSILRSQLDATPDDTNVRFELVATLADVNVRGLRSRARLNDASRRLREALDEISKLRSSNPDNEVFLTNEVHLRHKVSAVLRTRSRSRFDDADAVLSEAIQLQTTLIQKWPDSVPHRCWRAMLYRSQAELYRQWGRADASKDAITNAKADIDAVESESADHPMVKRTRDAVNGLGNAPTSSP</sequence>
<dbReference type="Proteomes" id="UP000187735">
    <property type="component" value="Chromosome"/>
</dbReference>
<proteinExistence type="predicted"/>
<feature type="region of interest" description="Disordered" evidence="1">
    <location>
        <begin position="270"/>
        <end position="298"/>
    </location>
</feature>
<keyword evidence="3" id="KW-1185">Reference proteome</keyword>
<dbReference type="Gene3D" id="1.25.40.10">
    <property type="entry name" value="Tetratricopeptide repeat domain"/>
    <property type="match status" value="1"/>
</dbReference>
<organism evidence="2 3">
    <name type="scientific">Fuerstiella marisgermanici</name>
    <dbReference type="NCBI Taxonomy" id="1891926"/>
    <lineage>
        <taxon>Bacteria</taxon>
        <taxon>Pseudomonadati</taxon>
        <taxon>Planctomycetota</taxon>
        <taxon>Planctomycetia</taxon>
        <taxon>Planctomycetales</taxon>
        <taxon>Planctomycetaceae</taxon>
        <taxon>Fuerstiella</taxon>
    </lineage>
</organism>
<accession>A0A1P8WNV9</accession>
<feature type="compositionally biased region" description="Basic and acidic residues" evidence="1">
    <location>
        <begin position="274"/>
        <end position="285"/>
    </location>
</feature>
<dbReference type="KEGG" id="fmr:Fuma_05397"/>
<reference evidence="2 3" key="1">
    <citation type="journal article" date="2016" name="Front. Microbiol.">
        <title>Fuerstia marisgermanicae gen. nov., sp. nov., an Unusual Member of the Phylum Planctomycetes from the German Wadden Sea.</title>
        <authorList>
            <person name="Kohn T."/>
            <person name="Heuer A."/>
            <person name="Jogler M."/>
            <person name="Vollmers J."/>
            <person name="Boedeker C."/>
            <person name="Bunk B."/>
            <person name="Rast P."/>
            <person name="Borchert D."/>
            <person name="Glockner I."/>
            <person name="Freese H.M."/>
            <person name="Klenk H.P."/>
            <person name="Overmann J."/>
            <person name="Kaster A.K."/>
            <person name="Rohde M."/>
            <person name="Wiegand S."/>
            <person name="Jogler C."/>
        </authorList>
    </citation>
    <scope>NUCLEOTIDE SEQUENCE [LARGE SCALE GENOMIC DNA]</scope>
    <source>
        <strain evidence="2 3">NH11</strain>
    </source>
</reference>
<dbReference type="AlphaFoldDB" id="A0A1P8WNV9"/>